<reference evidence="7 8" key="1">
    <citation type="submission" date="2019-08" db="EMBL/GenBank/DDBJ databases">
        <title>Marinobacter ZYF650 sp. nov., a marine bacterium isolated from seawater of the Mariana trench.</title>
        <authorList>
            <person name="Ahmad W."/>
        </authorList>
    </citation>
    <scope>NUCLEOTIDE SEQUENCE [LARGE SCALE GENOMIC DNA]</scope>
    <source>
        <strain evidence="7 8">ZYF650</strain>
    </source>
</reference>
<keyword evidence="2" id="KW-0677">Repeat</keyword>
<dbReference type="InterPro" id="IPR003593">
    <property type="entry name" value="AAA+_ATPase"/>
</dbReference>
<evidence type="ECO:0000256" key="5">
    <source>
        <dbReference type="SAM" id="MobiDB-lite"/>
    </source>
</evidence>
<dbReference type="SMART" id="SM00382">
    <property type="entry name" value="AAA"/>
    <property type="match status" value="1"/>
</dbReference>
<evidence type="ECO:0000256" key="1">
    <source>
        <dbReference type="ARBA" id="ARBA00022448"/>
    </source>
</evidence>
<dbReference type="GO" id="GO:0016887">
    <property type="term" value="F:ATP hydrolysis activity"/>
    <property type="evidence" value="ECO:0007669"/>
    <property type="project" value="InterPro"/>
</dbReference>
<dbReference type="Pfam" id="PF00005">
    <property type="entry name" value="ABC_tran"/>
    <property type="match status" value="2"/>
</dbReference>
<evidence type="ECO:0000259" key="6">
    <source>
        <dbReference type="PROSITE" id="PS50893"/>
    </source>
</evidence>
<organism evidence="7 8">
    <name type="scientific">Marinobacter salinexigens</name>
    <dbReference type="NCBI Taxonomy" id="2919747"/>
    <lineage>
        <taxon>Bacteria</taxon>
        <taxon>Pseudomonadati</taxon>
        <taxon>Pseudomonadota</taxon>
        <taxon>Gammaproteobacteria</taxon>
        <taxon>Pseudomonadales</taxon>
        <taxon>Marinobacteraceae</taxon>
        <taxon>Marinobacter</taxon>
    </lineage>
</organism>
<keyword evidence="4 7" id="KW-0067">ATP-binding</keyword>
<comment type="caution">
    <text evidence="7">The sequence shown here is derived from an EMBL/GenBank/DDBJ whole genome shotgun (WGS) entry which is preliminary data.</text>
</comment>
<feature type="domain" description="ABC transporter" evidence="6">
    <location>
        <begin position="279"/>
        <end position="522"/>
    </location>
</feature>
<dbReference type="PROSITE" id="PS50893">
    <property type="entry name" value="ABC_TRANSPORTER_2"/>
    <property type="match status" value="2"/>
</dbReference>
<dbReference type="InterPro" id="IPR003439">
    <property type="entry name" value="ABC_transporter-like_ATP-bd"/>
</dbReference>
<gene>
    <name evidence="7" type="ORF">FWJ25_17960</name>
</gene>
<dbReference type="InterPro" id="IPR017871">
    <property type="entry name" value="ABC_transporter-like_CS"/>
</dbReference>
<dbReference type="PANTHER" id="PTHR43790:SF9">
    <property type="entry name" value="GALACTOFURANOSE TRANSPORTER ATP-BINDING PROTEIN YTFR"/>
    <property type="match status" value="1"/>
</dbReference>
<feature type="domain" description="ABC transporter" evidence="6">
    <location>
        <begin position="24"/>
        <end position="263"/>
    </location>
</feature>
<dbReference type="PROSITE" id="PS00211">
    <property type="entry name" value="ABC_TRANSPORTER_1"/>
    <property type="match status" value="2"/>
</dbReference>
<accession>A0A5B0V8B4</accession>
<evidence type="ECO:0000313" key="8">
    <source>
        <dbReference type="Proteomes" id="UP000323161"/>
    </source>
</evidence>
<dbReference type="InterPro" id="IPR027417">
    <property type="entry name" value="P-loop_NTPase"/>
</dbReference>
<dbReference type="PANTHER" id="PTHR43790">
    <property type="entry name" value="CARBOHYDRATE TRANSPORT ATP-BINDING PROTEIN MG119-RELATED"/>
    <property type="match status" value="1"/>
</dbReference>
<evidence type="ECO:0000256" key="2">
    <source>
        <dbReference type="ARBA" id="ARBA00022737"/>
    </source>
</evidence>
<dbReference type="CDD" id="cd03216">
    <property type="entry name" value="ABC_Carb_Monos_I"/>
    <property type="match status" value="1"/>
</dbReference>
<proteinExistence type="predicted"/>
<keyword evidence="8" id="KW-1185">Reference proteome</keyword>
<evidence type="ECO:0000256" key="3">
    <source>
        <dbReference type="ARBA" id="ARBA00022741"/>
    </source>
</evidence>
<keyword evidence="1" id="KW-0813">Transport</keyword>
<dbReference type="InterPro" id="IPR050107">
    <property type="entry name" value="ABC_carbohydrate_import_ATPase"/>
</dbReference>
<evidence type="ECO:0000256" key="4">
    <source>
        <dbReference type="ARBA" id="ARBA00022840"/>
    </source>
</evidence>
<dbReference type="AlphaFoldDB" id="A0A5B0V8B4"/>
<dbReference type="EMBL" id="VTUU01000014">
    <property type="protein sequence ID" value="KAA1170810.1"/>
    <property type="molecule type" value="Genomic_DNA"/>
</dbReference>
<keyword evidence="3" id="KW-0547">Nucleotide-binding</keyword>
<dbReference type="Gene3D" id="3.40.50.300">
    <property type="entry name" value="P-loop containing nucleotide triphosphate hydrolases"/>
    <property type="match status" value="2"/>
</dbReference>
<name>A0A5B0V8B4_9GAMM</name>
<dbReference type="Proteomes" id="UP000323161">
    <property type="component" value="Unassembled WGS sequence"/>
</dbReference>
<evidence type="ECO:0000313" key="7">
    <source>
        <dbReference type="EMBL" id="KAA1170810.1"/>
    </source>
</evidence>
<feature type="region of interest" description="Disordered" evidence="5">
    <location>
        <begin position="519"/>
        <end position="541"/>
    </location>
</feature>
<protein>
    <submittedName>
        <fullName evidence="7">ATP-binding cassette domain-containing protein</fullName>
    </submittedName>
</protein>
<dbReference type="SUPFAM" id="SSF52540">
    <property type="entry name" value="P-loop containing nucleoside triphosphate hydrolases"/>
    <property type="match status" value="2"/>
</dbReference>
<sequence length="541" mass="58774">MPRGMIHAGCIQQTFQVQGSFMEIQLYNITKRFGEVTANDGISLDIRQGEVIALLGENGAGKSTLMKMLFGLYPPDEGSIIINGHETLIDSPQKAMSLGIGMVFQQFNLIPALSVLDNLLLAYPKPPFWTFRRLFGAGAPQRKVLAYLEELAPGLDPNTLVRDLSVGQRQLLELVKVLNLDAKVLILDEPTSVLPPQEAERLWGLIRKLSDAGRSIVLITHKMQDVMACAHRVVVMRSGRLIKTLSREDYNEASLVSLMMGDSNRRSEIDTTPLPEVTGRPPRVLIRNLHAHQGVQSIDDINLNIGAGEILGIAGVSGNGQLLLADALVGLASLTRGEVILDGITLHSASQAPKTSERIAYIPEQPAVNAVAGDLSLTTNVALSHFRQLSFFPAWEPEETLTLNIIHRYQVRPDNPALLAGQLSGGNLQKLVVGRELHGRPDLIVAAYPTMGLDAGAAHDIYQALFAKARDGAAVLWISEDLDDLMAYAHRIAVLQGGQVSGLFDPKTSNRLDIGRAMTGEKKTTTEHIPTPAEAHPRTAS</sequence>
<dbReference type="GO" id="GO:0005524">
    <property type="term" value="F:ATP binding"/>
    <property type="evidence" value="ECO:0007669"/>
    <property type="project" value="UniProtKB-KW"/>
</dbReference>
<dbReference type="CDD" id="cd03215">
    <property type="entry name" value="ABC_Carb_Monos_II"/>
    <property type="match status" value="1"/>
</dbReference>